<dbReference type="GO" id="GO:0006508">
    <property type="term" value="P:proteolysis"/>
    <property type="evidence" value="ECO:0007669"/>
    <property type="project" value="UniProtKB-KW"/>
</dbReference>
<evidence type="ECO:0000256" key="4">
    <source>
        <dbReference type="ARBA" id="ARBA00023157"/>
    </source>
</evidence>
<dbReference type="PROSITE" id="PS50240">
    <property type="entry name" value="TRYPSIN_DOM"/>
    <property type="match status" value="1"/>
</dbReference>
<dbReference type="InterPro" id="IPR043504">
    <property type="entry name" value="Peptidase_S1_PA_chymotrypsin"/>
</dbReference>
<protein>
    <recommendedName>
        <fullName evidence="8">Peptidase S1 domain-containing protein</fullName>
    </recommendedName>
</protein>
<reference evidence="9 10" key="1">
    <citation type="submission" date="2024-09" db="EMBL/GenBank/DDBJ databases">
        <title>A chromosome-level genome assembly of Gray's grenadier anchovy, Coilia grayii.</title>
        <authorList>
            <person name="Fu Z."/>
        </authorList>
    </citation>
    <scope>NUCLEOTIDE SEQUENCE [LARGE SCALE GENOMIC DNA]</scope>
    <source>
        <strain evidence="9">G4</strain>
        <tissue evidence="9">Muscle</tissue>
    </source>
</reference>
<dbReference type="SMART" id="SM00020">
    <property type="entry name" value="Tryp_SPc"/>
    <property type="match status" value="1"/>
</dbReference>
<keyword evidence="4" id="KW-1015">Disulfide bond</keyword>
<organism evidence="9 10">
    <name type="scientific">Coilia grayii</name>
    <name type="common">Gray's grenadier anchovy</name>
    <dbReference type="NCBI Taxonomy" id="363190"/>
    <lineage>
        <taxon>Eukaryota</taxon>
        <taxon>Metazoa</taxon>
        <taxon>Chordata</taxon>
        <taxon>Craniata</taxon>
        <taxon>Vertebrata</taxon>
        <taxon>Euteleostomi</taxon>
        <taxon>Actinopterygii</taxon>
        <taxon>Neopterygii</taxon>
        <taxon>Teleostei</taxon>
        <taxon>Clupei</taxon>
        <taxon>Clupeiformes</taxon>
        <taxon>Clupeoidei</taxon>
        <taxon>Engraulidae</taxon>
        <taxon>Coilinae</taxon>
        <taxon>Coilia</taxon>
    </lineage>
</organism>
<keyword evidence="7" id="KW-0472">Membrane</keyword>
<proteinExistence type="predicted"/>
<accession>A0ABD1KVF5</accession>
<evidence type="ECO:0000256" key="7">
    <source>
        <dbReference type="SAM" id="Phobius"/>
    </source>
</evidence>
<dbReference type="Gene3D" id="2.40.10.10">
    <property type="entry name" value="Trypsin-like serine proteases"/>
    <property type="match status" value="2"/>
</dbReference>
<dbReference type="AlphaFoldDB" id="A0ABD1KVF5"/>
<keyword evidence="10" id="KW-1185">Reference proteome</keyword>
<feature type="transmembrane region" description="Helical" evidence="7">
    <location>
        <begin position="137"/>
        <end position="166"/>
    </location>
</feature>
<evidence type="ECO:0000256" key="1">
    <source>
        <dbReference type="ARBA" id="ARBA00022670"/>
    </source>
</evidence>
<dbReference type="PROSITE" id="PS00134">
    <property type="entry name" value="TRYPSIN_HIS"/>
    <property type="match status" value="1"/>
</dbReference>
<dbReference type="InterPro" id="IPR018114">
    <property type="entry name" value="TRYPSIN_HIS"/>
</dbReference>
<evidence type="ECO:0000259" key="8">
    <source>
        <dbReference type="PROSITE" id="PS50240"/>
    </source>
</evidence>
<dbReference type="PANTHER" id="PTHR24252">
    <property type="entry name" value="ACROSIN-RELATED"/>
    <property type="match status" value="1"/>
</dbReference>
<evidence type="ECO:0000256" key="2">
    <source>
        <dbReference type="ARBA" id="ARBA00022801"/>
    </source>
</evidence>
<dbReference type="PRINTS" id="PR00722">
    <property type="entry name" value="CHYMOTRYPSIN"/>
</dbReference>
<keyword evidence="5" id="KW-0325">Glycoprotein</keyword>
<dbReference type="Pfam" id="PF00089">
    <property type="entry name" value="Trypsin"/>
    <property type="match status" value="1"/>
</dbReference>
<feature type="compositionally biased region" description="Polar residues" evidence="6">
    <location>
        <begin position="91"/>
        <end position="101"/>
    </location>
</feature>
<comment type="caution">
    <text evidence="9">The sequence shown here is derived from an EMBL/GenBank/DDBJ whole genome shotgun (WGS) entry which is preliminary data.</text>
</comment>
<evidence type="ECO:0000256" key="5">
    <source>
        <dbReference type="ARBA" id="ARBA00023180"/>
    </source>
</evidence>
<dbReference type="InterPro" id="IPR001314">
    <property type="entry name" value="Peptidase_S1A"/>
</dbReference>
<keyword evidence="3" id="KW-0720">Serine protease</keyword>
<evidence type="ECO:0000313" key="10">
    <source>
        <dbReference type="Proteomes" id="UP001591681"/>
    </source>
</evidence>
<dbReference type="SUPFAM" id="SSF50494">
    <property type="entry name" value="Trypsin-like serine proteases"/>
    <property type="match status" value="1"/>
</dbReference>
<keyword evidence="7" id="KW-1133">Transmembrane helix</keyword>
<dbReference type="CDD" id="cd00190">
    <property type="entry name" value="Tryp_SPc"/>
    <property type="match status" value="1"/>
</dbReference>
<dbReference type="GO" id="GO:0008236">
    <property type="term" value="F:serine-type peptidase activity"/>
    <property type="evidence" value="ECO:0007669"/>
    <property type="project" value="UniProtKB-KW"/>
</dbReference>
<feature type="compositionally biased region" description="Basic and acidic residues" evidence="6">
    <location>
        <begin position="13"/>
        <end position="40"/>
    </location>
</feature>
<evidence type="ECO:0000313" key="9">
    <source>
        <dbReference type="EMBL" id="KAL2103148.1"/>
    </source>
</evidence>
<evidence type="ECO:0000256" key="6">
    <source>
        <dbReference type="SAM" id="MobiDB-lite"/>
    </source>
</evidence>
<dbReference type="InterPro" id="IPR009003">
    <property type="entry name" value="Peptidase_S1_PA"/>
</dbReference>
<feature type="region of interest" description="Disordered" evidence="6">
    <location>
        <begin position="81"/>
        <end position="114"/>
    </location>
</feature>
<dbReference type="PANTHER" id="PTHR24252:SF27">
    <property type="entry name" value="TRANSMEMBRANE PROTEASE SERINE 3-LIKE"/>
    <property type="match status" value="1"/>
</dbReference>
<feature type="domain" description="Peptidase S1" evidence="8">
    <location>
        <begin position="224"/>
        <end position="404"/>
    </location>
</feature>
<dbReference type="InterPro" id="IPR001254">
    <property type="entry name" value="Trypsin_dom"/>
</dbReference>
<keyword evidence="1" id="KW-0645">Protease</keyword>
<name>A0ABD1KVF5_9TELE</name>
<dbReference type="Proteomes" id="UP001591681">
    <property type="component" value="Unassembled WGS sequence"/>
</dbReference>
<feature type="region of interest" description="Disordered" evidence="6">
    <location>
        <begin position="1"/>
        <end position="44"/>
    </location>
</feature>
<keyword evidence="7" id="KW-0812">Transmembrane</keyword>
<evidence type="ECO:0000256" key="3">
    <source>
        <dbReference type="ARBA" id="ARBA00022825"/>
    </source>
</evidence>
<dbReference type="FunFam" id="2.40.10.10:FF:000003">
    <property type="entry name" value="Transmembrane serine protease 3"/>
    <property type="match status" value="1"/>
</dbReference>
<sequence>MDNPEESPAEALEDTHARAVEDTHARAVEDTHTDGEHAEGDQEMEVVSVTEEELPVVQTPPTAPVSHLSCTNDCPPLDNYDCPPSELIPPTESTEANQAQDSLPEPSAPPTESFPITKVQPFFSDVQSRLYARRMELLIALCVLIAVILIFAIGLGDSVLLSLYAVEEEFRSNLVSINLSEPRLLQNIKIHNGSNLSKTQCPSGMIVTLRCQACGSRPAYSARIVGGNVSGVGQFPWQVSLHFHSEHLCGGSIITHSWIVTAAHCVYGFAYPSLWEVYVGLIDQPVNGAESVGVEKIIYHNRYRPRGLDYDIALIKLANPLSFSGLVQPICLPGSGEFFKEGSLCWISGWGSQEYDGETSVSLQGARVPLISSKVCVQPGVYPGIISPAMICAGYLEGGTDSCQFYSEYMTQTI</sequence>
<keyword evidence="2" id="KW-0378">Hydrolase</keyword>
<dbReference type="EMBL" id="JBHFQA010000001">
    <property type="protein sequence ID" value="KAL2103148.1"/>
    <property type="molecule type" value="Genomic_DNA"/>
</dbReference>
<feature type="compositionally biased region" description="Acidic residues" evidence="6">
    <location>
        <begin position="1"/>
        <end position="12"/>
    </location>
</feature>
<gene>
    <name evidence="9" type="ORF">ACEWY4_000016</name>
</gene>